<evidence type="ECO:0000313" key="3">
    <source>
        <dbReference type="EMBL" id="EMA39120.1"/>
    </source>
</evidence>
<gene>
    <name evidence="3" type="ORF">C446_09018</name>
</gene>
<accession>M0M426</accession>
<dbReference type="STRING" id="1227454.C446_09018"/>
<evidence type="ECO:0000256" key="1">
    <source>
        <dbReference type="ARBA" id="ARBA00008791"/>
    </source>
</evidence>
<dbReference type="SUPFAM" id="SSF52402">
    <property type="entry name" value="Adenine nucleotide alpha hydrolases-like"/>
    <property type="match status" value="1"/>
</dbReference>
<evidence type="ECO:0000313" key="4">
    <source>
        <dbReference type="Proteomes" id="UP000011607"/>
    </source>
</evidence>
<dbReference type="InterPro" id="IPR006016">
    <property type="entry name" value="UspA"/>
</dbReference>
<dbReference type="PANTHER" id="PTHR46268">
    <property type="entry name" value="STRESS RESPONSE PROTEIN NHAX"/>
    <property type="match status" value="1"/>
</dbReference>
<dbReference type="CDD" id="cd00293">
    <property type="entry name" value="USP-like"/>
    <property type="match status" value="1"/>
</dbReference>
<dbReference type="Gene3D" id="3.40.50.620">
    <property type="entry name" value="HUPs"/>
    <property type="match status" value="1"/>
</dbReference>
<dbReference type="Proteomes" id="UP000011607">
    <property type="component" value="Unassembled WGS sequence"/>
</dbReference>
<keyword evidence="4" id="KW-1185">Reference proteome</keyword>
<evidence type="ECO:0000259" key="2">
    <source>
        <dbReference type="Pfam" id="PF00582"/>
    </source>
</evidence>
<dbReference type="Pfam" id="PF00582">
    <property type="entry name" value="Usp"/>
    <property type="match status" value="1"/>
</dbReference>
<sequence>MPVIAAVDQSERATTVVKRAAELAERYDAELHVVHVGDPTIDFTEVSEEALRNREDDAVHDLVESVQADAADIAKQIGRDVEGVDEFEAVGLVGDPAEVIRSYATEQNADYIVVSGRKRRALGQALFGSVSQSLLLNADRPVVSVPYDPASETT</sequence>
<dbReference type="OrthoDB" id="307404at2157"/>
<comment type="similarity">
    <text evidence="1">Belongs to the universal stress protein A family.</text>
</comment>
<feature type="domain" description="UspA" evidence="2">
    <location>
        <begin position="2"/>
        <end position="146"/>
    </location>
</feature>
<dbReference type="AlphaFoldDB" id="M0M426"/>
<dbReference type="PANTHER" id="PTHR46268:SF6">
    <property type="entry name" value="UNIVERSAL STRESS PROTEIN UP12"/>
    <property type="match status" value="1"/>
</dbReference>
<dbReference type="RefSeq" id="WP_006672725.1">
    <property type="nucleotide sequence ID" value="NZ_AOMA01000088.1"/>
</dbReference>
<proteinExistence type="inferred from homology"/>
<dbReference type="EMBL" id="AOMA01000088">
    <property type="protein sequence ID" value="EMA39120.1"/>
    <property type="molecule type" value="Genomic_DNA"/>
</dbReference>
<name>M0M426_9EURY</name>
<reference evidence="3 4" key="1">
    <citation type="journal article" date="2014" name="PLoS Genet.">
        <title>Phylogenetically driven sequencing of extremely halophilic archaea reveals strategies for static and dynamic osmo-response.</title>
        <authorList>
            <person name="Becker E.A."/>
            <person name="Seitzer P.M."/>
            <person name="Tritt A."/>
            <person name="Larsen D."/>
            <person name="Krusor M."/>
            <person name="Yao A.I."/>
            <person name="Wu D."/>
            <person name="Madern D."/>
            <person name="Eisen J.A."/>
            <person name="Darling A.E."/>
            <person name="Facciotti M.T."/>
        </authorList>
    </citation>
    <scope>NUCLEOTIDE SEQUENCE [LARGE SCALE GENOMIC DNA]</scope>
    <source>
        <strain evidence="3 4">JCM 10879</strain>
    </source>
</reference>
<comment type="caution">
    <text evidence="3">The sequence shown here is derived from an EMBL/GenBank/DDBJ whole genome shotgun (WGS) entry which is preliminary data.</text>
</comment>
<protein>
    <submittedName>
        <fullName evidence="3">Stress response protein</fullName>
    </submittedName>
</protein>
<dbReference type="eggNOG" id="arCOG03050">
    <property type="taxonomic scope" value="Archaea"/>
</dbReference>
<dbReference type="InterPro" id="IPR014729">
    <property type="entry name" value="Rossmann-like_a/b/a_fold"/>
</dbReference>
<organism evidence="3 4">
    <name type="scientific">Halobiforma nitratireducens JCM 10879</name>
    <dbReference type="NCBI Taxonomy" id="1227454"/>
    <lineage>
        <taxon>Archaea</taxon>
        <taxon>Methanobacteriati</taxon>
        <taxon>Methanobacteriota</taxon>
        <taxon>Stenosarchaea group</taxon>
        <taxon>Halobacteria</taxon>
        <taxon>Halobacteriales</taxon>
        <taxon>Natrialbaceae</taxon>
        <taxon>Halobiforma</taxon>
    </lineage>
</organism>